<evidence type="ECO:0000313" key="2">
    <source>
        <dbReference type="Proteomes" id="UP000182567"/>
    </source>
</evidence>
<dbReference type="RefSeq" id="WP_071556016.1">
    <property type="nucleotide sequence ID" value="NZ_CP017887.1"/>
</dbReference>
<evidence type="ECO:0000313" key="1">
    <source>
        <dbReference type="EMBL" id="APC19511.1"/>
    </source>
</evidence>
<geneLocation type="plasmid" evidence="1">
    <name>unnamed1</name>
</geneLocation>
<dbReference type="AlphaFoldDB" id="A0A1J0EUD0"/>
<keyword evidence="1" id="KW-0614">Plasmid</keyword>
<name>A0A1J0EUD0_9PSED</name>
<dbReference type="Proteomes" id="UP000182567">
    <property type="component" value="Plasmid unnamed1"/>
</dbReference>
<protein>
    <submittedName>
        <fullName evidence="1">Uncharacterized protein</fullName>
    </submittedName>
</protein>
<dbReference type="EMBL" id="CP017887">
    <property type="protein sequence ID" value="APC19511.1"/>
    <property type="molecule type" value="Genomic_DNA"/>
</dbReference>
<sequence>MALTPRSFNKVMFRIVEVISYVPMSIEALHESCAVSFKSITVEDIKEVLDGMIRIGAVSIDPCGMYFDCTAYTLGDIHRGKRAAV</sequence>
<reference evidence="2" key="1">
    <citation type="submission" date="2016-10" db="EMBL/GenBank/DDBJ databases">
        <title>Pseudomonas frederiksbergensis ERGS4:02 complete genome.</title>
        <authorList>
            <person name="Kumar R."/>
            <person name="Acharya V."/>
            <person name="Singh D."/>
        </authorList>
    </citation>
    <scope>NUCLEOTIDE SEQUENCE [LARGE SCALE GENOMIC DNA]</scope>
    <source>
        <strain evidence="2">ERGS4:02</strain>
        <plasmid evidence="2">Plasmid unnamed1</plasmid>
    </source>
</reference>
<proteinExistence type="predicted"/>
<dbReference type="GeneID" id="46912061"/>
<gene>
    <name evidence="1" type="ORF">BLL42_27665</name>
</gene>
<organism evidence="1 2">
    <name type="scientific">Pseudomonas frederiksbergensis</name>
    <dbReference type="NCBI Taxonomy" id="104087"/>
    <lineage>
        <taxon>Bacteria</taxon>
        <taxon>Pseudomonadati</taxon>
        <taxon>Pseudomonadota</taxon>
        <taxon>Gammaproteobacteria</taxon>
        <taxon>Pseudomonadales</taxon>
        <taxon>Pseudomonadaceae</taxon>
        <taxon>Pseudomonas</taxon>
    </lineage>
</organism>
<accession>A0A1J0EUD0</accession>